<reference evidence="2" key="1">
    <citation type="submission" date="2022-01" db="EMBL/GenBank/DDBJ databases">
        <title>PSI-footprinting approach for the identification of protein synthesis inhibitor producers.</title>
        <authorList>
            <person name="Handel F."/>
            <person name="Kulik A."/>
            <person name="Wex K.W."/>
            <person name="Berscheid A."/>
            <person name="Saur J.S."/>
            <person name="Winkler A."/>
            <person name="Wibberg D."/>
            <person name="Kalinowski J."/>
            <person name="Broetz-Oesterhelt H."/>
            <person name="Mast Y."/>
        </authorList>
    </citation>
    <scope>NUCLEOTIDE SEQUENCE</scope>
    <source>
        <strain evidence="2">KNN 49.3e</strain>
    </source>
</reference>
<keyword evidence="3" id="KW-1185">Reference proteome</keyword>
<accession>A0ABY4NY56</accession>
<protein>
    <recommendedName>
        <fullName evidence="4">DUF4190 domain-containing protein</fullName>
    </recommendedName>
</protein>
<dbReference type="Proteomes" id="UP000830158">
    <property type="component" value="Chromosome"/>
</dbReference>
<feature type="transmembrane region" description="Helical" evidence="1">
    <location>
        <begin position="30"/>
        <end position="52"/>
    </location>
</feature>
<proteinExistence type="predicted"/>
<evidence type="ECO:0000256" key="1">
    <source>
        <dbReference type="SAM" id="Phobius"/>
    </source>
</evidence>
<keyword evidence="1" id="KW-1133">Transmembrane helix</keyword>
<keyword evidence="1" id="KW-0812">Transmembrane</keyword>
<evidence type="ECO:0008006" key="4">
    <source>
        <dbReference type="Google" id="ProtNLM"/>
    </source>
</evidence>
<keyword evidence="1" id="KW-0472">Membrane</keyword>
<name>A0ABY4NY56_9PSEU</name>
<dbReference type="RefSeq" id="WP_162830944.1">
    <property type="nucleotide sequence ID" value="NZ_CP091196.1"/>
</dbReference>
<evidence type="ECO:0000313" key="2">
    <source>
        <dbReference type="EMBL" id="UQS24981.1"/>
    </source>
</evidence>
<sequence>MCGSANLAVGGALSLRSKLDSRTARGVTTAAAMVFGLVAGLVLLAGGAVAAWHERRARA</sequence>
<gene>
    <name evidence="2" type="ORF">L1857_20260</name>
</gene>
<dbReference type="EMBL" id="CP091196">
    <property type="protein sequence ID" value="UQS24981.1"/>
    <property type="molecule type" value="Genomic_DNA"/>
</dbReference>
<organism evidence="2 3">
    <name type="scientific">Amycolatopsis thermalba</name>
    <dbReference type="NCBI Taxonomy" id="944492"/>
    <lineage>
        <taxon>Bacteria</taxon>
        <taxon>Bacillati</taxon>
        <taxon>Actinomycetota</taxon>
        <taxon>Actinomycetes</taxon>
        <taxon>Pseudonocardiales</taxon>
        <taxon>Pseudonocardiaceae</taxon>
        <taxon>Amycolatopsis</taxon>
    </lineage>
</organism>
<evidence type="ECO:0000313" key="3">
    <source>
        <dbReference type="Proteomes" id="UP000830158"/>
    </source>
</evidence>